<organism evidence="2 3">
    <name type="scientific">Candidatus Gemmiger avicola</name>
    <dbReference type="NCBI Taxonomy" id="2838605"/>
    <lineage>
        <taxon>Bacteria</taxon>
        <taxon>Bacillati</taxon>
        <taxon>Bacillota</taxon>
        <taxon>Clostridia</taxon>
        <taxon>Eubacteriales</taxon>
        <taxon>Gemmiger</taxon>
    </lineage>
</organism>
<evidence type="ECO:0000313" key="3">
    <source>
        <dbReference type="Proteomes" id="UP000886803"/>
    </source>
</evidence>
<reference evidence="2" key="2">
    <citation type="submission" date="2021-04" db="EMBL/GenBank/DDBJ databases">
        <authorList>
            <person name="Gilroy R."/>
        </authorList>
    </citation>
    <scope>NUCLEOTIDE SEQUENCE</scope>
    <source>
        <strain evidence="2">ChiBcec8-13705</strain>
    </source>
</reference>
<protein>
    <recommendedName>
        <fullName evidence="4">Lipoprotein</fullName>
    </recommendedName>
</protein>
<gene>
    <name evidence="2" type="ORF">H9945_06920</name>
</gene>
<keyword evidence="1" id="KW-0732">Signal</keyword>
<dbReference type="AlphaFoldDB" id="A0A9D2S4C8"/>
<feature type="chain" id="PRO_5038846759" description="Lipoprotein" evidence="1">
    <location>
        <begin position="21"/>
        <end position="245"/>
    </location>
</feature>
<dbReference type="EMBL" id="DWYG01000116">
    <property type="protein sequence ID" value="HJB42215.1"/>
    <property type="molecule type" value="Genomic_DNA"/>
</dbReference>
<evidence type="ECO:0008006" key="4">
    <source>
        <dbReference type="Google" id="ProtNLM"/>
    </source>
</evidence>
<reference evidence="2" key="1">
    <citation type="journal article" date="2021" name="PeerJ">
        <title>Extensive microbial diversity within the chicken gut microbiome revealed by metagenomics and culture.</title>
        <authorList>
            <person name="Gilroy R."/>
            <person name="Ravi A."/>
            <person name="Getino M."/>
            <person name="Pursley I."/>
            <person name="Horton D.L."/>
            <person name="Alikhan N.F."/>
            <person name="Baker D."/>
            <person name="Gharbi K."/>
            <person name="Hall N."/>
            <person name="Watson M."/>
            <person name="Adriaenssens E.M."/>
            <person name="Foster-Nyarko E."/>
            <person name="Jarju S."/>
            <person name="Secka A."/>
            <person name="Antonio M."/>
            <person name="Oren A."/>
            <person name="Chaudhuri R.R."/>
            <person name="La Ragione R."/>
            <person name="Hildebrand F."/>
            <person name="Pallen M.J."/>
        </authorList>
    </citation>
    <scope>NUCLEOTIDE SEQUENCE</scope>
    <source>
        <strain evidence="2">ChiBcec8-13705</strain>
    </source>
</reference>
<evidence type="ECO:0000313" key="2">
    <source>
        <dbReference type="EMBL" id="HJB42215.1"/>
    </source>
</evidence>
<proteinExistence type="predicted"/>
<feature type="signal peptide" evidence="1">
    <location>
        <begin position="1"/>
        <end position="20"/>
    </location>
</feature>
<dbReference type="PROSITE" id="PS51257">
    <property type="entry name" value="PROKAR_LIPOPROTEIN"/>
    <property type="match status" value="1"/>
</dbReference>
<evidence type="ECO:0000256" key="1">
    <source>
        <dbReference type="SAM" id="SignalP"/>
    </source>
</evidence>
<name>A0A9D2S4C8_9FIRM</name>
<comment type="caution">
    <text evidence="2">The sequence shown here is derived from an EMBL/GenBank/DDBJ whole genome shotgun (WGS) entry which is preliminary data.</text>
</comment>
<sequence length="245" mass="27309">MRMRYLPVAMAALLCGCVGANEQNVPTFPQTRWNMDAATVMEAYDLEPASVKQYDAGRGRTLVLSGKEAFGARAETITFLFINLKQGESGDFPAFSESDQAALNHQEVLASVLVQYPKETDWETIVSELDARYGKAAVEEVTLFPLFSALDANMAVQQVEASDGCKVWGSEPIEEWLDGKDAAYFEENWKKYRPDLASEEDWERLCREGRMVTIVCEENQGAPSVRFDAYDLAVYNELKAAAGED</sequence>
<accession>A0A9D2S4C8</accession>
<dbReference type="Proteomes" id="UP000886803">
    <property type="component" value="Unassembled WGS sequence"/>
</dbReference>